<reference evidence="1" key="1">
    <citation type="submission" date="2021-04" db="EMBL/GenBank/DDBJ databases">
        <title>Complete genome sequence of the type strain Clostridium beijerinckii NRRL B-598.</title>
        <authorList>
            <person name="Sedlar K."/>
            <person name="Branska B."/>
            <person name="Bezdicek M."/>
            <person name="Nykrynova M."/>
            <person name="Lengerova M."/>
            <person name="Skutkova H."/>
            <person name="Patakova P."/>
        </authorList>
    </citation>
    <scope>NUCLEOTIDE SEQUENCE</scope>
    <source>
        <strain evidence="1">DSM 791</strain>
    </source>
</reference>
<gene>
    <name evidence="1" type="ORF">KEC93_21310</name>
</gene>
<evidence type="ECO:0000313" key="2">
    <source>
        <dbReference type="Proteomes" id="UP000679373"/>
    </source>
</evidence>
<dbReference type="RefSeq" id="WP_077868615.1">
    <property type="nucleotide sequence ID" value="NZ_BKAK01000058.1"/>
</dbReference>
<protein>
    <submittedName>
        <fullName evidence="1">Uncharacterized protein</fullName>
    </submittedName>
</protein>
<proteinExistence type="predicted"/>
<keyword evidence="2" id="KW-1185">Reference proteome</keyword>
<dbReference type="Proteomes" id="UP000679373">
    <property type="component" value="Chromosome"/>
</dbReference>
<organism evidence="1 2">
    <name type="scientific">Clostridium beijerinckii</name>
    <name type="common">Clostridium MP</name>
    <dbReference type="NCBI Taxonomy" id="1520"/>
    <lineage>
        <taxon>Bacteria</taxon>
        <taxon>Bacillati</taxon>
        <taxon>Bacillota</taxon>
        <taxon>Clostridia</taxon>
        <taxon>Eubacteriales</taxon>
        <taxon>Clostridiaceae</taxon>
        <taxon>Clostridium</taxon>
    </lineage>
</organism>
<evidence type="ECO:0000313" key="1">
    <source>
        <dbReference type="EMBL" id="QUN34437.1"/>
    </source>
</evidence>
<accession>A0AB74VD81</accession>
<name>A0AB74VD81_CLOBE</name>
<dbReference type="GeneID" id="66347119"/>
<dbReference type="EMBL" id="CP073653">
    <property type="protein sequence ID" value="QUN34437.1"/>
    <property type="molecule type" value="Genomic_DNA"/>
</dbReference>
<dbReference type="AlphaFoldDB" id="A0AB74VD81"/>
<sequence>MLEDLVAVTGTLNRVHRISGVGKRKILRESFGLRDKEKCWEFYNNVHNMMVGVKIQDFLNVYPMKKIFDGDKYGEKDYYSSKQYVDTLLSVTDTFNEDNVAEFLMETLLDEVLFEQAAISMMMGVSYKLEEKTGVGAFDMFFNYGARSTNKETNYLKVVR</sequence>